<dbReference type="InterPro" id="IPR000719">
    <property type="entry name" value="Prot_kinase_dom"/>
</dbReference>
<dbReference type="FunFam" id="3.30.200.20:FF:000515">
    <property type="entry name" value="Inactive serine/threonine-protein kinase"/>
    <property type="match status" value="1"/>
</dbReference>
<sequence>MGWFRKKKAKYDIVSKRGAMLLEDLIECCDGKSNPIKSFSADEICKATNNFSDSNHISKLSNSDYRWYKGKTKNHQKILIKKPEEGLYIYREGHLCRDISVSSMVSGHKNFLKLVGCCLEFEDPVMVYHRVKKYYSLDISEEPWSRRMKLAEDIVTALAYLHTAFPRPFVHTSMCLGNIFVDEDGVVMLSDFSCCVSIPKGETFVQVKKVVGTYNYLDDKYMRSGVVSEETDVFAIGMFMILKLLTGKESFLEFYLEGKDEDKDDGESEDYGSDNEYESKMRRRLQKWLSKLKEDRVMEEIVDPKMLEMMGGVSELELCQMKAFLTLSLRCTRHKGEVPTMVEVAKELKKMRKYLNSEASSSG</sequence>
<protein>
    <recommendedName>
        <fullName evidence="3">Protein kinase domain-containing protein</fullName>
    </recommendedName>
</protein>
<reference evidence="5" key="1">
    <citation type="journal article" date="2013" name="Nat. Genet.">
        <title>The Capsella rubella genome and the genomic consequences of rapid mating system evolution.</title>
        <authorList>
            <person name="Slotte T."/>
            <person name="Hazzouri K.M."/>
            <person name="Agren J.A."/>
            <person name="Koenig D."/>
            <person name="Maumus F."/>
            <person name="Guo Y.L."/>
            <person name="Steige K."/>
            <person name="Platts A.E."/>
            <person name="Escobar J.S."/>
            <person name="Newman L.K."/>
            <person name="Wang W."/>
            <person name="Mandakova T."/>
            <person name="Vello E."/>
            <person name="Smith L.M."/>
            <person name="Henz S.R."/>
            <person name="Steffen J."/>
            <person name="Takuno S."/>
            <person name="Brandvain Y."/>
            <person name="Coop G."/>
            <person name="Andolfatto P."/>
            <person name="Hu T.T."/>
            <person name="Blanchette M."/>
            <person name="Clark R.M."/>
            <person name="Quesneville H."/>
            <person name="Nordborg M."/>
            <person name="Gaut B.S."/>
            <person name="Lysak M.A."/>
            <person name="Jenkins J."/>
            <person name="Grimwood J."/>
            <person name="Chapman J."/>
            <person name="Prochnik S."/>
            <person name="Shu S."/>
            <person name="Rokhsar D."/>
            <person name="Schmutz J."/>
            <person name="Weigel D."/>
            <person name="Wright S.I."/>
        </authorList>
    </citation>
    <scope>NUCLEOTIDE SEQUENCE [LARGE SCALE GENOMIC DNA]</scope>
    <source>
        <strain evidence="5">cv. Monte Gargano</strain>
    </source>
</reference>
<dbReference type="PROSITE" id="PS50011">
    <property type="entry name" value="PROTEIN_KINASE_DOM"/>
    <property type="match status" value="1"/>
</dbReference>
<dbReference type="EMBL" id="KB870806">
    <property type="protein sequence ID" value="EOA34357.1"/>
    <property type="molecule type" value="Genomic_DNA"/>
</dbReference>
<dbReference type="InterPro" id="IPR045274">
    <property type="entry name" value="WAK-like"/>
</dbReference>
<dbReference type="InterPro" id="IPR011009">
    <property type="entry name" value="Kinase-like_dom_sf"/>
</dbReference>
<proteinExistence type="predicted"/>
<evidence type="ECO:0000256" key="2">
    <source>
        <dbReference type="ARBA" id="ARBA00022840"/>
    </source>
</evidence>
<dbReference type="GO" id="GO:0009266">
    <property type="term" value="P:response to temperature stimulus"/>
    <property type="evidence" value="ECO:0007669"/>
    <property type="project" value="UniProtKB-ARBA"/>
</dbReference>
<dbReference type="SUPFAM" id="SSF56112">
    <property type="entry name" value="Protein kinase-like (PK-like)"/>
    <property type="match status" value="1"/>
</dbReference>
<organism evidence="4 5">
    <name type="scientific">Capsella rubella</name>
    <dbReference type="NCBI Taxonomy" id="81985"/>
    <lineage>
        <taxon>Eukaryota</taxon>
        <taxon>Viridiplantae</taxon>
        <taxon>Streptophyta</taxon>
        <taxon>Embryophyta</taxon>
        <taxon>Tracheophyta</taxon>
        <taxon>Spermatophyta</taxon>
        <taxon>Magnoliopsida</taxon>
        <taxon>eudicotyledons</taxon>
        <taxon>Gunneridae</taxon>
        <taxon>Pentapetalae</taxon>
        <taxon>rosids</taxon>
        <taxon>malvids</taxon>
        <taxon>Brassicales</taxon>
        <taxon>Brassicaceae</taxon>
        <taxon>Camelineae</taxon>
        <taxon>Capsella</taxon>
    </lineage>
</organism>
<dbReference type="PANTHER" id="PTHR27005:SF188">
    <property type="entry name" value="INACTIVE SERINE_THREONINE-PROTEIN KINASE ZRK12-RELATED"/>
    <property type="match status" value="1"/>
</dbReference>
<evidence type="ECO:0000313" key="4">
    <source>
        <dbReference type="EMBL" id="EOA34357.1"/>
    </source>
</evidence>
<evidence type="ECO:0000313" key="5">
    <source>
        <dbReference type="Proteomes" id="UP000029121"/>
    </source>
</evidence>
<evidence type="ECO:0000259" key="3">
    <source>
        <dbReference type="PROSITE" id="PS50011"/>
    </source>
</evidence>
<dbReference type="GO" id="GO:0004674">
    <property type="term" value="F:protein serine/threonine kinase activity"/>
    <property type="evidence" value="ECO:0007669"/>
    <property type="project" value="TreeGrafter"/>
</dbReference>
<dbReference type="AlphaFoldDB" id="R0GEV9"/>
<gene>
    <name evidence="4" type="ORF">CARUB_v10021880mg</name>
</gene>
<dbReference type="Pfam" id="PF00069">
    <property type="entry name" value="Pkinase"/>
    <property type="match status" value="1"/>
</dbReference>
<accession>R0GEV9</accession>
<keyword evidence="1" id="KW-0547">Nucleotide-binding</keyword>
<dbReference type="PANTHER" id="PTHR27005">
    <property type="entry name" value="WALL-ASSOCIATED RECEPTOR KINASE-LIKE 21"/>
    <property type="match status" value="1"/>
</dbReference>
<dbReference type="Gene3D" id="3.30.200.20">
    <property type="entry name" value="Phosphorylase Kinase, domain 1"/>
    <property type="match status" value="1"/>
</dbReference>
<keyword evidence="5" id="KW-1185">Reference proteome</keyword>
<dbReference type="GO" id="GO:0005886">
    <property type="term" value="C:plasma membrane"/>
    <property type="evidence" value="ECO:0007669"/>
    <property type="project" value="TreeGrafter"/>
</dbReference>
<dbReference type="Gene3D" id="1.10.510.10">
    <property type="entry name" value="Transferase(Phosphotransferase) domain 1"/>
    <property type="match status" value="1"/>
</dbReference>
<evidence type="ECO:0000256" key="1">
    <source>
        <dbReference type="ARBA" id="ARBA00022741"/>
    </source>
</evidence>
<dbReference type="eggNOG" id="KOG1187">
    <property type="taxonomic scope" value="Eukaryota"/>
</dbReference>
<dbReference type="Proteomes" id="UP000029121">
    <property type="component" value="Unassembled WGS sequence"/>
</dbReference>
<dbReference type="GO" id="GO:0005524">
    <property type="term" value="F:ATP binding"/>
    <property type="evidence" value="ECO:0007669"/>
    <property type="project" value="UniProtKB-KW"/>
</dbReference>
<feature type="domain" description="Protein kinase" evidence="3">
    <location>
        <begin position="51"/>
        <end position="306"/>
    </location>
</feature>
<dbReference type="GO" id="GO:0007166">
    <property type="term" value="P:cell surface receptor signaling pathway"/>
    <property type="evidence" value="ECO:0007669"/>
    <property type="project" value="InterPro"/>
</dbReference>
<name>R0GEV9_9BRAS</name>
<keyword evidence="2" id="KW-0067">ATP-binding</keyword>